<comment type="caution">
    <text evidence="1">The sequence shown here is derived from an EMBL/GenBank/DDBJ whole genome shotgun (WGS) entry which is preliminary data.</text>
</comment>
<accession>A0AAV2RR60</accession>
<sequence length="240" mass="27276">SGRLEKAMTCYRLALDWSVNSIEKSSALKNIALTSMKLFKVQLNMGKQTSKTDYYLKDGLQSFDLASNHGLSGGQEQSWSNALCERYMESIDSLFHHLVTKSTKDRIHMLEEIARKLKNKQAKSRIFRETARVYFNSSVVSLEAGEFKSCLSQLRDCHHPLEEAKLCNTDPNGTDMEDITELETSVFLQQCRAESLQARDAGDDLLKKSINDSENLDMEAVFIVIDFYKQAILLTKEVEV</sequence>
<feature type="non-terminal residue" evidence="1">
    <location>
        <position position="240"/>
    </location>
</feature>
<evidence type="ECO:0000313" key="1">
    <source>
        <dbReference type="EMBL" id="CAL4130748.1"/>
    </source>
</evidence>
<dbReference type="Proteomes" id="UP001497623">
    <property type="component" value="Unassembled WGS sequence"/>
</dbReference>
<protein>
    <submittedName>
        <fullName evidence="1">Uncharacterized protein</fullName>
    </submittedName>
</protein>
<organism evidence="1 2">
    <name type="scientific">Meganyctiphanes norvegica</name>
    <name type="common">Northern krill</name>
    <name type="synonym">Thysanopoda norvegica</name>
    <dbReference type="NCBI Taxonomy" id="48144"/>
    <lineage>
        <taxon>Eukaryota</taxon>
        <taxon>Metazoa</taxon>
        <taxon>Ecdysozoa</taxon>
        <taxon>Arthropoda</taxon>
        <taxon>Crustacea</taxon>
        <taxon>Multicrustacea</taxon>
        <taxon>Malacostraca</taxon>
        <taxon>Eumalacostraca</taxon>
        <taxon>Eucarida</taxon>
        <taxon>Euphausiacea</taxon>
        <taxon>Euphausiidae</taxon>
        <taxon>Meganyctiphanes</taxon>
    </lineage>
</organism>
<feature type="non-terminal residue" evidence="1">
    <location>
        <position position="1"/>
    </location>
</feature>
<gene>
    <name evidence="1" type="ORF">MNOR_LOCUS26629</name>
</gene>
<name>A0AAV2RR60_MEGNR</name>
<proteinExistence type="predicted"/>
<keyword evidence="2" id="KW-1185">Reference proteome</keyword>
<dbReference type="AlphaFoldDB" id="A0AAV2RR60"/>
<reference evidence="1 2" key="1">
    <citation type="submission" date="2024-05" db="EMBL/GenBank/DDBJ databases">
        <authorList>
            <person name="Wallberg A."/>
        </authorList>
    </citation>
    <scope>NUCLEOTIDE SEQUENCE [LARGE SCALE GENOMIC DNA]</scope>
</reference>
<dbReference type="EMBL" id="CAXKWB010026850">
    <property type="protein sequence ID" value="CAL4130748.1"/>
    <property type="molecule type" value="Genomic_DNA"/>
</dbReference>
<evidence type="ECO:0000313" key="2">
    <source>
        <dbReference type="Proteomes" id="UP001497623"/>
    </source>
</evidence>